<comment type="caution">
    <text evidence="4">The sequence shown here is derived from an EMBL/GenBank/DDBJ whole genome shotgun (WGS) entry which is preliminary data.</text>
</comment>
<proteinExistence type="predicted"/>
<evidence type="ECO:0000259" key="2">
    <source>
        <dbReference type="PROSITE" id="PS51077"/>
    </source>
</evidence>
<sequence length="255" mass="27209">MDNRPSTAIDKALWVLEALAEHESVTKIATATGLPKSTTHRILQSLAEHGFARPDGTGGYLPGPKILTLAGRMLARFDPVRQASPVLQRLHDQTGYTVHLAVLNGDEAVYAAKLEGRKPYQMPSRVGMSLWLHTSAIGKAMLAAMSDDEVAGITTRTGLTRRTPATITTQAALRRHLARVRECGFAIDDEENEAGIRCVGAAVFDHTGHVVAGVSISTLTHELSVDDAQELGPLVASTAHEVSRTLGAPLELPTG</sequence>
<dbReference type="Pfam" id="PF01614">
    <property type="entry name" value="IclR_C"/>
    <property type="match status" value="1"/>
</dbReference>
<keyword evidence="1" id="KW-0238">DNA-binding</keyword>
<protein>
    <submittedName>
        <fullName evidence="4">IclR family transcriptional regulator</fullName>
    </submittedName>
</protein>
<feature type="domain" description="HTH iclR-type" evidence="2">
    <location>
        <begin position="6"/>
        <end position="64"/>
    </location>
</feature>
<feature type="domain" description="IclR-ED" evidence="3">
    <location>
        <begin position="65"/>
        <end position="248"/>
    </location>
</feature>
<evidence type="ECO:0000256" key="1">
    <source>
        <dbReference type="ARBA" id="ARBA00023125"/>
    </source>
</evidence>
<dbReference type="PROSITE" id="PS51077">
    <property type="entry name" value="HTH_ICLR"/>
    <property type="match status" value="1"/>
</dbReference>
<reference evidence="5" key="1">
    <citation type="journal article" date="2019" name="Int. J. Syst. Evol. Microbiol.">
        <title>The Global Catalogue of Microorganisms (GCM) 10K type strain sequencing project: providing services to taxonomists for standard genome sequencing and annotation.</title>
        <authorList>
            <consortium name="The Broad Institute Genomics Platform"/>
            <consortium name="The Broad Institute Genome Sequencing Center for Infectious Disease"/>
            <person name="Wu L."/>
            <person name="Ma J."/>
        </authorList>
    </citation>
    <scope>NUCLEOTIDE SEQUENCE [LARGE SCALE GENOMIC DNA]</scope>
    <source>
        <strain evidence="5">CGMCC 1.15399</strain>
    </source>
</reference>
<dbReference type="PROSITE" id="PS51078">
    <property type="entry name" value="ICLR_ED"/>
    <property type="match status" value="1"/>
</dbReference>
<dbReference type="InterPro" id="IPR014757">
    <property type="entry name" value="Tscrpt_reg_IclR_C"/>
</dbReference>
<dbReference type="Pfam" id="PF09339">
    <property type="entry name" value="HTH_IclR"/>
    <property type="match status" value="1"/>
</dbReference>
<dbReference type="InterPro" id="IPR005471">
    <property type="entry name" value="Tscrpt_reg_IclR_N"/>
</dbReference>
<name>A0ABW4G140_9ACTN</name>
<dbReference type="InterPro" id="IPR050707">
    <property type="entry name" value="HTH_MetabolicPath_Reg"/>
</dbReference>
<gene>
    <name evidence="4" type="ORF">ACFSJ0_01065</name>
</gene>
<dbReference type="PANTHER" id="PTHR30136">
    <property type="entry name" value="HELIX-TURN-HELIX TRANSCRIPTIONAL REGULATOR, ICLR FAMILY"/>
    <property type="match status" value="1"/>
</dbReference>
<evidence type="ECO:0000313" key="5">
    <source>
        <dbReference type="Proteomes" id="UP001597097"/>
    </source>
</evidence>
<evidence type="ECO:0000259" key="3">
    <source>
        <dbReference type="PROSITE" id="PS51078"/>
    </source>
</evidence>
<dbReference type="SMART" id="SM00346">
    <property type="entry name" value="HTH_ICLR"/>
    <property type="match status" value="1"/>
</dbReference>
<organism evidence="4 5">
    <name type="scientific">Nonomuraea guangzhouensis</name>
    <dbReference type="NCBI Taxonomy" id="1291555"/>
    <lineage>
        <taxon>Bacteria</taxon>
        <taxon>Bacillati</taxon>
        <taxon>Actinomycetota</taxon>
        <taxon>Actinomycetes</taxon>
        <taxon>Streptosporangiales</taxon>
        <taxon>Streptosporangiaceae</taxon>
        <taxon>Nonomuraea</taxon>
    </lineage>
</organism>
<dbReference type="EMBL" id="JBHUCM010000002">
    <property type="protein sequence ID" value="MFD1535601.1"/>
    <property type="molecule type" value="Genomic_DNA"/>
</dbReference>
<dbReference type="Proteomes" id="UP001597097">
    <property type="component" value="Unassembled WGS sequence"/>
</dbReference>
<evidence type="ECO:0000313" key="4">
    <source>
        <dbReference type="EMBL" id="MFD1535601.1"/>
    </source>
</evidence>
<dbReference type="RefSeq" id="WP_219537858.1">
    <property type="nucleotide sequence ID" value="NZ_JAHKRM010000041.1"/>
</dbReference>
<accession>A0ABW4G140</accession>
<keyword evidence="5" id="KW-1185">Reference proteome</keyword>
<dbReference type="PANTHER" id="PTHR30136:SF24">
    <property type="entry name" value="HTH-TYPE TRANSCRIPTIONAL REPRESSOR ALLR"/>
    <property type="match status" value="1"/>
</dbReference>